<sequence>MGIIACLFSTRFEDVLVIINGESYDTINDRRLYGSAARLYQHKIAFAVRCDVDIGITSSIVKLEILIIIFGTN</sequence>
<evidence type="ECO:0000313" key="2">
    <source>
        <dbReference type="Proteomes" id="UP001458880"/>
    </source>
</evidence>
<comment type="caution">
    <text evidence="1">The sequence shown here is derived from an EMBL/GenBank/DDBJ whole genome shotgun (WGS) entry which is preliminary data.</text>
</comment>
<name>A0AAW1ITY6_POPJA</name>
<dbReference type="EMBL" id="JASPKY010000554">
    <property type="protein sequence ID" value="KAK9693082.1"/>
    <property type="molecule type" value="Genomic_DNA"/>
</dbReference>
<protein>
    <submittedName>
        <fullName evidence="1">Uncharacterized protein</fullName>
    </submittedName>
</protein>
<accession>A0AAW1ITY6</accession>
<gene>
    <name evidence="1" type="ORF">QE152_g34446</name>
</gene>
<evidence type="ECO:0000313" key="1">
    <source>
        <dbReference type="EMBL" id="KAK9693082.1"/>
    </source>
</evidence>
<keyword evidence="2" id="KW-1185">Reference proteome</keyword>
<reference evidence="1 2" key="1">
    <citation type="journal article" date="2024" name="BMC Genomics">
        <title>De novo assembly and annotation of Popillia japonica's genome with initial clues to its potential as an invasive pest.</title>
        <authorList>
            <person name="Cucini C."/>
            <person name="Boschi S."/>
            <person name="Funari R."/>
            <person name="Cardaioli E."/>
            <person name="Iannotti N."/>
            <person name="Marturano G."/>
            <person name="Paoli F."/>
            <person name="Bruttini M."/>
            <person name="Carapelli A."/>
            <person name="Frati F."/>
            <person name="Nardi F."/>
        </authorList>
    </citation>
    <scope>NUCLEOTIDE SEQUENCE [LARGE SCALE GENOMIC DNA]</scope>
    <source>
        <strain evidence="1">DMR45628</strain>
    </source>
</reference>
<dbReference type="Proteomes" id="UP001458880">
    <property type="component" value="Unassembled WGS sequence"/>
</dbReference>
<dbReference type="AlphaFoldDB" id="A0AAW1ITY6"/>
<proteinExistence type="predicted"/>
<organism evidence="1 2">
    <name type="scientific">Popillia japonica</name>
    <name type="common">Japanese beetle</name>
    <dbReference type="NCBI Taxonomy" id="7064"/>
    <lineage>
        <taxon>Eukaryota</taxon>
        <taxon>Metazoa</taxon>
        <taxon>Ecdysozoa</taxon>
        <taxon>Arthropoda</taxon>
        <taxon>Hexapoda</taxon>
        <taxon>Insecta</taxon>
        <taxon>Pterygota</taxon>
        <taxon>Neoptera</taxon>
        <taxon>Endopterygota</taxon>
        <taxon>Coleoptera</taxon>
        <taxon>Polyphaga</taxon>
        <taxon>Scarabaeiformia</taxon>
        <taxon>Scarabaeidae</taxon>
        <taxon>Rutelinae</taxon>
        <taxon>Popillia</taxon>
    </lineage>
</organism>